<dbReference type="InterPro" id="IPR027417">
    <property type="entry name" value="P-loop_NTPase"/>
</dbReference>
<evidence type="ECO:0000256" key="1">
    <source>
        <dbReference type="ARBA" id="ARBA00011043"/>
    </source>
</evidence>
<comment type="cofactor">
    <cofactor evidence="6">
        <name>K(+)</name>
        <dbReference type="ChEBI" id="CHEBI:29103"/>
    </cofactor>
    <text evidence="6">Binds 1 potassium ion per subunit.</text>
</comment>
<comment type="function">
    <text evidence="6">Exhibits a very high intrinsic GTPase hydrolysis rate. Involved in the addition of a carboxymethylaminomethyl (cmnm) group at the wobble position (U34) of certain tRNAs, forming tRNA-cmnm(5)s(2)U34.</text>
</comment>
<feature type="binding site" evidence="6">
    <location>
        <begin position="228"/>
        <end position="233"/>
    </location>
    <ligand>
        <name>GTP</name>
        <dbReference type="ChEBI" id="CHEBI:37565"/>
    </ligand>
</feature>
<sequence length="450" mass="50957">MEINFEDIIVASATKLSTQAISIIRVSGKGAIKLVNKIINKDLIYQNGFYLRKIIKDGSTIDESLLLVFQENKSFTGDETVEINCHGGVLLTTTIINLLISKGARMAYPGEFSQRAYLNGKIDLIQAESINNLINSKNDLAIKLNAKMLVDKNINQIEVIKKGFLEAISKLQTAIDYPEYEEVQNTTVMEVCPDLIIIKNEIINIINNSKNLLYINEGIKTLILGETNVGKSSLLNSLLKEDKAIVTDIEGTTRDVVEGTIYFKNFNLDLIDSAGVRKTKDKVELLGIEKTLNLINKSNLILFVINKEKYDLNLYNNIKEKEHIVILNKADLLTDTEINELKHIFPSLVSVSAKNKNVDELKKTLERKYSREDILDKDFLLLTNLKHIQMFEDVLKLLNLIEHNISLGFDIDIILIDLKKAFEIINSILGFFDSNDEILDNIFRKYCLGK</sequence>
<feature type="binding site" evidence="6">
    <location>
        <position position="247"/>
    </location>
    <ligand>
        <name>K(+)</name>
        <dbReference type="ChEBI" id="CHEBI:29103"/>
    </ligand>
</feature>
<feature type="binding site" evidence="6">
    <location>
        <position position="25"/>
    </location>
    <ligand>
        <name>(6S)-5-formyl-5,6,7,8-tetrahydrofolate</name>
        <dbReference type="ChEBI" id="CHEBI:57457"/>
    </ligand>
</feature>
<dbReference type="Gene3D" id="3.40.50.300">
    <property type="entry name" value="P-loop containing nucleotide triphosphate hydrolases"/>
    <property type="match status" value="1"/>
</dbReference>
<comment type="similarity">
    <text evidence="1 6 7">Belongs to the TRAFAC class TrmE-Era-EngA-EngB-Septin-like GTPase superfamily. TrmE GTPase family.</text>
</comment>
<evidence type="ECO:0000259" key="8">
    <source>
        <dbReference type="PROSITE" id="PS51709"/>
    </source>
</evidence>
<dbReference type="Pfam" id="PF01926">
    <property type="entry name" value="MMR_HSR1"/>
    <property type="match status" value="1"/>
</dbReference>
<dbReference type="EMBL" id="CP022535">
    <property type="protein sequence ID" value="ASP28779.1"/>
    <property type="molecule type" value="Genomic_DNA"/>
</dbReference>
<comment type="subcellular location">
    <subcellularLocation>
        <location evidence="6">Cytoplasm</location>
    </subcellularLocation>
</comment>
<dbReference type="AlphaFoldDB" id="A0A222EQH4"/>
<comment type="caution">
    <text evidence="6">Lacks conserved residue(s) required for the propagation of feature annotation.</text>
</comment>
<feature type="binding site" evidence="6">
    <location>
        <position position="249"/>
    </location>
    <ligand>
        <name>K(+)</name>
        <dbReference type="ChEBI" id="CHEBI:29103"/>
    </ligand>
</feature>
<dbReference type="GO" id="GO:0002098">
    <property type="term" value="P:tRNA wobble uridine modification"/>
    <property type="evidence" value="ECO:0007669"/>
    <property type="project" value="TreeGrafter"/>
</dbReference>
<dbReference type="CDD" id="cd14858">
    <property type="entry name" value="TrmE_N"/>
    <property type="match status" value="1"/>
</dbReference>
<feature type="binding site" evidence="6">
    <location>
        <position position="121"/>
    </location>
    <ligand>
        <name>(6S)-5-formyl-5,6,7,8-tetrahydrofolate</name>
        <dbReference type="ChEBI" id="CHEBI:57457"/>
    </ligand>
</feature>
<dbReference type="GO" id="GO:0005829">
    <property type="term" value="C:cytosol"/>
    <property type="evidence" value="ECO:0007669"/>
    <property type="project" value="TreeGrafter"/>
</dbReference>
<evidence type="ECO:0000256" key="5">
    <source>
        <dbReference type="ARBA" id="ARBA00023134"/>
    </source>
</evidence>
<evidence type="ECO:0000256" key="3">
    <source>
        <dbReference type="ARBA" id="ARBA00022741"/>
    </source>
</evidence>
<feature type="domain" description="TrmE-type G" evidence="8">
    <location>
        <begin position="218"/>
        <end position="370"/>
    </location>
</feature>
<feature type="binding site" evidence="6">
    <location>
        <begin position="328"/>
        <end position="331"/>
    </location>
    <ligand>
        <name>GTP</name>
        <dbReference type="ChEBI" id="CHEBI:37565"/>
    </ligand>
</feature>
<dbReference type="PANTHER" id="PTHR42714">
    <property type="entry name" value="TRNA MODIFICATION GTPASE GTPBP3"/>
    <property type="match status" value="1"/>
</dbReference>
<keyword evidence="6" id="KW-0963">Cytoplasm</keyword>
<feature type="binding site" evidence="6">
    <location>
        <position position="232"/>
    </location>
    <ligand>
        <name>Mg(2+)</name>
        <dbReference type="ChEBI" id="CHEBI:18420"/>
    </ligand>
</feature>
<keyword evidence="4 6" id="KW-0630">Potassium</keyword>
<keyword evidence="6" id="KW-0460">Magnesium</keyword>
<dbReference type="InterPro" id="IPR005225">
    <property type="entry name" value="Small_GTP-bd"/>
</dbReference>
<dbReference type="HAMAP" id="MF_00379">
    <property type="entry name" value="GTPase_MnmE"/>
    <property type="match status" value="1"/>
</dbReference>
<dbReference type="GO" id="GO:0046872">
    <property type="term" value="F:metal ion binding"/>
    <property type="evidence" value="ECO:0007669"/>
    <property type="project" value="UniProtKB-KW"/>
</dbReference>
<evidence type="ECO:0000256" key="2">
    <source>
        <dbReference type="ARBA" id="ARBA00022694"/>
    </source>
</evidence>
<keyword evidence="5 6" id="KW-0342">GTP-binding</keyword>
<dbReference type="Proteomes" id="UP000203229">
    <property type="component" value="Chromosome"/>
</dbReference>
<evidence type="ECO:0000313" key="9">
    <source>
        <dbReference type="EMBL" id="ASP28779.1"/>
    </source>
</evidence>
<name>A0A222EQH4_9MOLU</name>
<dbReference type="InterPro" id="IPR025867">
    <property type="entry name" value="MnmE_helical"/>
</dbReference>
<comment type="subunit">
    <text evidence="6">Homodimer. Heterotetramer of two MnmE and two MnmG subunits.</text>
</comment>
<protein>
    <recommendedName>
        <fullName evidence="6">tRNA modification GTPase MnmE</fullName>
        <ecNumber evidence="6">3.6.-.-</ecNumber>
    </recommendedName>
</protein>
<evidence type="ECO:0000256" key="6">
    <source>
        <dbReference type="HAMAP-Rule" id="MF_00379"/>
    </source>
</evidence>
<evidence type="ECO:0000256" key="4">
    <source>
        <dbReference type="ARBA" id="ARBA00022958"/>
    </source>
</evidence>
<dbReference type="InterPro" id="IPR006073">
    <property type="entry name" value="GTP-bd"/>
</dbReference>
<dbReference type="NCBIfam" id="TIGR00450">
    <property type="entry name" value="mnmE_trmE_thdF"/>
    <property type="match status" value="1"/>
</dbReference>
<feature type="binding site" evidence="6">
    <location>
        <begin position="272"/>
        <end position="275"/>
    </location>
    <ligand>
        <name>GTP</name>
        <dbReference type="ChEBI" id="CHEBI:37565"/>
    </ligand>
</feature>
<feature type="binding site" evidence="6">
    <location>
        <position position="228"/>
    </location>
    <ligand>
        <name>K(+)</name>
        <dbReference type="ChEBI" id="CHEBI:29103"/>
    </ligand>
</feature>
<reference evidence="9 10" key="1">
    <citation type="submission" date="2017-07" db="EMBL/GenBank/DDBJ databases">
        <title>Complete genome sequence of Spiroplasma corruscae EC-1 (DSM 19793).</title>
        <authorList>
            <person name="Tsai Y.-M."/>
            <person name="Lo W.-S."/>
            <person name="Kuo C.-H."/>
        </authorList>
    </citation>
    <scope>NUCLEOTIDE SEQUENCE [LARGE SCALE GENOMIC DNA]</scope>
    <source>
        <strain evidence="9 10">EC-1</strain>
    </source>
</reference>
<dbReference type="PANTHER" id="PTHR42714:SF2">
    <property type="entry name" value="TRNA MODIFICATION GTPASE GTPBP3, MITOCHONDRIAL"/>
    <property type="match status" value="1"/>
</dbReference>
<feature type="binding site" evidence="6">
    <location>
        <position position="82"/>
    </location>
    <ligand>
        <name>(6S)-5-formyl-5,6,7,8-tetrahydrofolate</name>
        <dbReference type="ChEBI" id="CHEBI:57457"/>
    </ligand>
</feature>
<feature type="binding site" evidence="6">
    <location>
        <begin position="247"/>
        <end position="253"/>
    </location>
    <ligand>
        <name>GTP</name>
        <dbReference type="ChEBI" id="CHEBI:37565"/>
    </ligand>
</feature>
<dbReference type="CDD" id="cd04164">
    <property type="entry name" value="trmE"/>
    <property type="match status" value="1"/>
</dbReference>
<proteinExistence type="inferred from homology"/>
<keyword evidence="6" id="KW-0479">Metal-binding</keyword>
<keyword evidence="10" id="KW-1185">Reference proteome</keyword>
<dbReference type="PROSITE" id="PS51709">
    <property type="entry name" value="G_TRME"/>
    <property type="match status" value="1"/>
</dbReference>
<feature type="binding site" evidence="6">
    <location>
        <position position="253"/>
    </location>
    <ligand>
        <name>Mg(2+)</name>
        <dbReference type="ChEBI" id="CHEBI:18420"/>
    </ligand>
</feature>
<keyword evidence="3 6" id="KW-0547">Nucleotide-binding</keyword>
<dbReference type="InterPro" id="IPR004520">
    <property type="entry name" value="GTPase_MnmE"/>
</dbReference>
<dbReference type="Gene3D" id="3.30.1360.120">
    <property type="entry name" value="Probable tRNA modification gtpase trme, domain 1"/>
    <property type="match status" value="1"/>
</dbReference>
<dbReference type="GO" id="GO:0003924">
    <property type="term" value="F:GTPase activity"/>
    <property type="evidence" value="ECO:0007669"/>
    <property type="project" value="UniProtKB-UniRule"/>
</dbReference>
<dbReference type="KEGG" id="scou:SCORR_v1c10070"/>
<dbReference type="Pfam" id="PF12631">
    <property type="entry name" value="MnmE_helical"/>
    <property type="match status" value="1"/>
</dbReference>
<dbReference type="RefSeq" id="WP_094049850.1">
    <property type="nucleotide sequence ID" value="NZ_CP022535.1"/>
</dbReference>
<feature type="binding site" evidence="6">
    <location>
        <position position="450"/>
    </location>
    <ligand>
        <name>(6S)-5-formyl-5,6,7,8-tetrahydrofolate</name>
        <dbReference type="ChEBI" id="CHEBI:57457"/>
    </ligand>
</feature>
<evidence type="ECO:0000313" key="10">
    <source>
        <dbReference type="Proteomes" id="UP000203229"/>
    </source>
</evidence>
<dbReference type="InterPro" id="IPR027266">
    <property type="entry name" value="TrmE/GcvT-like"/>
</dbReference>
<dbReference type="Pfam" id="PF10396">
    <property type="entry name" value="TrmE_N"/>
    <property type="match status" value="1"/>
</dbReference>
<keyword evidence="2 6" id="KW-0819">tRNA processing</keyword>
<dbReference type="GO" id="GO:0030488">
    <property type="term" value="P:tRNA methylation"/>
    <property type="evidence" value="ECO:0007669"/>
    <property type="project" value="TreeGrafter"/>
</dbReference>
<dbReference type="InterPro" id="IPR027368">
    <property type="entry name" value="MnmE_dom2"/>
</dbReference>
<organism evidence="9 10">
    <name type="scientific">Spiroplasma corruscae</name>
    <dbReference type="NCBI Taxonomy" id="216934"/>
    <lineage>
        <taxon>Bacteria</taxon>
        <taxon>Bacillati</taxon>
        <taxon>Mycoplasmatota</taxon>
        <taxon>Mollicutes</taxon>
        <taxon>Entomoplasmatales</taxon>
        <taxon>Spiroplasmataceae</taxon>
        <taxon>Spiroplasma</taxon>
    </lineage>
</organism>
<dbReference type="GO" id="GO:0005525">
    <property type="term" value="F:GTP binding"/>
    <property type="evidence" value="ECO:0007669"/>
    <property type="project" value="UniProtKB-UniRule"/>
</dbReference>
<dbReference type="SUPFAM" id="SSF52540">
    <property type="entry name" value="P-loop containing nucleoside triphosphate hydrolases"/>
    <property type="match status" value="1"/>
</dbReference>
<dbReference type="Gene3D" id="1.20.120.430">
    <property type="entry name" value="tRNA modification GTPase MnmE domain 2"/>
    <property type="match status" value="1"/>
</dbReference>
<accession>A0A222EQH4</accession>
<keyword evidence="6" id="KW-0378">Hydrolase</keyword>
<dbReference type="InterPro" id="IPR031168">
    <property type="entry name" value="G_TrmE"/>
</dbReference>
<dbReference type="InterPro" id="IPR018948">
    <property type="entry name" value="GTP-bd_TrmE_N"/>
</dbReference>
<dbReference type="EC" id="3.6.-.-" evidence="6"/>
<gene>
    <name evidence="6 9" type="primary">trmE</name>
    <name evidence="6" type="synonym">mnmE</name>
    <name evidence="9" type="ORF">SCORR_v1c10070</name>
</gene>
<feature type="binding site" evidence="6">
    <location>
        <position position="252"/>
    </location>
    <ligand>
        <name>K(+)</name>
        <dbReference type="ChEBI" id="CHEBI:29103"/>
    </ligand>
</feature>
<dbReference type="NCBIfam" id="TIGR00231">
    <property type="entry name" value="small_GTP"/>
    <property type="match status" value="1"/>
</dbReference>
<dbReference type="OrthoDB" id="9805918at2"/>
<evidence type="ECO:0000256" key="7">
    <source>
        <dbReference type="RuleBase" id="RU003313"/>
    </source>
</evidence>